<dbReference type="GO" id="GO:0032259">
    <property type="term" value="P:methylation"/>
    <property type="evidence" value="ECO:0007669"/>
    <property type="project" value="UniProtKB-KW"/>
</dbReference>
<dbReference type="EMBL" id="FQWZ01000001">
    <property type="protein sequence ID" value="SHG42419.1"/>
    <property type="molecule type" value="Genomic_DNA"/>
</dbReference>
<accession>A0A1M5JQ62</accession>
<dbReference type="InterPro" id="IPR029063">
    <property type="entry name" value="SAM-dependent_MTases_sf"/>
</dbReference>
<dbReference type="SUPFAM" id="SSF53335">
    <property type="entry name" value="S-adenosyl-L-methionine-dependent methyltransferases"/>
    <property type="match status" value="1"/>
</dbReference>
<feature type="binding site" evidence="5">
    <location>
        <begin position="129"/>
        <end position="133"/>
    </location>
    <ligand>
        <name>S-adenosyl-L-methionine</name>
        <dbReference type="ChEBI" id="CHEBI:59789"/>
    </ligand>
</feature>
<protein>
    <recommendedName>
        <fullName evidence="5">Release factor glutamine methyltransferase</fullName>
        <shortName evidence="5">RF MTase</shortName>
        <ecNumber evidence="5">2.1.1.297</ecNumber>
    </recommendedName>
    <alternativeName>
        <fullName evidence="5">N5-glutamine methyltransferase PrmC</fullName>
    </alternativeName>
    <alternativeName>
        <fullName evidence="5">Protein-(glutamine-N5) MTase PrmC</fullName>
    </alternativeName>
    <alternativeName>
        <fullName evidence="5">Protein-glutamine N-methyltransferase PrmC</fullName>
    </alternativeName>
</protein>
<dbReference type="InterPro" id="IPR019874">
    <property type="entry name" value="RF_methyltr_PrmC"/>
</dbReference>
<dbReference type="InterPro" id="IPR004556">
    <property type="entry name" value="HemK-like"/>
</dbReference>
<feature type="binding site" evidence="5">
    <location>
        <begin position="195"/>
        <end position="198"/>
    </location>
    <ligand>
        <name>substrate</name>
    </ligand>
</feature>
<evidence type="ECO:0000256" key="1">
    <source>
        <dbReference type="ARBA" id="ARBA00022603"/>
    </source>
</evidence>
<evidence type="ECO:0000256" key="3">
    <source>
        <dbReference type="ARBA" id="ARBA00022691"/>
    </source>
</evidence>
<dbReference type="InterPro" id="IPR040758">
    <property type="entry name" value="PrmC_N"/>
</dbReference>
<dbReference type="AlphaFoldDB" id="A0A1M5JQ62"/>
<dbReference type="PROSITE" id="PS00092">
    <property type="entry name" value="N6_MTASE"/>
    <property type="match status" value="1"/>
</dbReference>
<feature type="binding site" evidence="5">
    <location>
        <position position="195"/>
    </location>
    <ligand>
        <name>S-adenosyl-L-methionine</name>
        <dbReference type="ChEBI" id="CHEBI:59789"/>
    </ligand>
</feature>
<dbReference type="EC" id="2.1.1.297" evidence="5"/>
<evidence type="ECO:0000256" key="4">
    <source>
        <dbReference type="ARBA" id="ARBA00048391"/>
    </source>
</evidence>
<keyword evidence="1 5" id="KW-0489">Methyltransferase</keyword>
<gene>
    <name evidence="5" type="primary">prmC</name>
    <name evidence="8" type="ORF">SAMN04488068_0121</name>
</gene>
<dbReference type="GO" id="GO:0102559">
    <property type="term" value="F:peptide chain release factor N(5)-glutamine methyltransferase activity"/>
    <property type="evidence" value="ECO:0007669"/>
    <property type="project" value="UniProtKB-EC"/>
</dbReference>
<dbReference type="NCBIfam" id="TIGR00536">
    <property type="entry name" value="hemK_fam"/>
    <property type="match status" value="1"/>
</dbReference>
<feature type="domain" description="Release factor glutamine methyltransferase N-terminal" evidence="7">
    <location>
        <begin position="12"/>
        <end position="81"/>
    </location>
</feature>
<dbReference type="CDD" id="cd02440">
    <property type="entry name" value="AdoMet_MTases"/>
    <property type="match status" value="1"/>
</dbReference>
<sequence>MNEPAAVTTVGQVLRDATARLAAVSDSPRLDAEVLAAFALGKSRGSLFAYDRDAIAEPARLRLLELIEARARQVPVAYLTGYKEFWTLRLRVTPDVLVPRPDTELLVEWALSLWPDDAAGTVRRVIDLGTGSGAIALALARERPAWQITGTDASQAALAVARGNAESLALTCRWCAGSWWAALDATDTFDLVVSNPPYIADGDTHLTALAAEPRTALTAGADGLDDLRVIIAGTPARLRSGGWLLVEHGHDQGAQVRALFDEAGFAGVQTRRDLGGNERATAGHRP</sequence>
<keyword evidence="3 5" id="KW-0949">S-adenosyl-L-methionine</keyword>
<evidence type="ECO:0000313" key="8">
    <source>
        <dbReference type="EMBL" id="SHG42419.1"/>
    </source>
</evidence>
<dbReference type="HAMAP" id="MF_02126">
    <property type="entry name" value="RF_methyltr_PrmC"/>
    <property type="match status" value="1"/>
</dbReference>
<organism evidence="8 9">
    <name type="scientific">Hydrocarboniphaga daqingensis</name>
    <dbReference type="NCBI Taxonomy" id="490188"/>
    <lineage>
        <taxon>Bacteria</taxon>
        <taxon>Pseudomonadati</taxon>
        <taxon>Pseudomonadota</taxon>
        <taxon>Gammaproteobacteria</taxon>
        <taxon>Nevskiales</taxon>
        <taxon>Nevskiaceae</taxon>
        <taxon>Hydrocarboniphaga</taxon>
    </lineage>
</organism>
<dbReference type="InterPro" id="IPR002052">
    <property type="entry name" value="DNA_methylase_N6_adenine_CS"/>
</dbReference>
<dbReference type="STRING" id="490188.SAMN04488068_0121"/>
<dbReference type="InterPro" id="IPR007848">
    <property type="entry name" value="Small_mtfrase_dom"/>
</dbReference>
<feature type="binding site" evidence="5">
    <location>
        <position position="152"/>
    </location>
    <ligand>
        <name>S-adenosyl-L-methionine</name>
        <dbReference type="ChEBI" id="CHEBI:59789"/>
    </ligand>
</feature>
<dbReference type="FunFam" id="3.40.50.150:FF:000053">
    <property type="entry name" value="Release factor glutamine methyltransferase"/>
    <property type="match status" value="1"/>
</dbReference>
<dbReference type="GO" id="GO:0003676">
    <property type="term" value="F:nucleic acid binding"/>
    <property type="evidence" value="ECO:0007669"/>
    <property type="project" value="InterPro"/>
</dbReference>
<keyword evidence="9" id="KW-1185">Reference proteome</keyword>
<feature type="domain" description="Methyltransferase small" evidence="6">
    <location>
        <begin position="121"/>
        <end position="208"/>
    </location>
</feature>
<dbReference type="PANTHER" id="PTHR18895:SF74">
    <property type="entry name" value="MTRF1L RELEASE FACTOR GLUTAMINE METHYLTRANSFERASE"/>
    <property type="match status" value="1"/>
</dbReference>
<evidence type="ECO:0000256" key="2">
    <source>
        <dbReference type="ARBA" id="ARBA00022679"/>
    </source>
</evidence>
<comment type="similarity">
    <text evidence="5">Belongs to the protein N5-glutamine methyltransferase family. PrmC subfamily.</text>
</comment>
<dbReference type="InterPro" id="IPR050320">
    <property type="entry name" value="N5-glutamine_MTase"/>
</dbReference>
<evidence type="ECO:0000313" key="9">
    <source>
        <dbReference type="Proteomes" id="UP000199758"/>
    </source>
</evidence>
<feature type="binding site" evidence="5">
    <location>
        <position position="179"/>
    </location>
    <ligand>
        <name>S-adenosyl-L-methionine</name>
        <dbReference type="ChEBI" id="CHEBI:59789"/>
    </ligand>
</feature>
<dbReference type="Gene3D" id="1.10.8.10">
    <property type="entry name" value="DNA helicase RuvA subunit, C-terminal domain"/>
    <property type="match status" value="1"/>
</dbReference>
<dbReference type="PANTHER" id="PTHR18895">
    <property type="entry name" value="HEMK METHYLTRANSFERASE"/>
    <property type="match status" value="1"/>
</dbReference>
<comment type="function">
    <text evidence="5">Methylates the class 1 translation termination release factors RF1/PrfA and RF2/PrfB on the glutamine residue of the universally conserved GGQ motif.</text>
</comment>
<dbReference type="Pfam" id="PF17827">
    <property type="entry name" value="PrmC_N"/>
    <property type="match status" value="1"/>
</dbReference>
<keyword evidence="2 5" id="KW-0808">Transferase</keyword>
<dbReference type="NCBIfam" id="TIGR03534">
    <property type="entry name" value="RF_mod_PrmC"/>
    <property type="match status" value="1"/>
</dbReference>
<dbReference type="Pfam" id="PF05175">
    <property type="entry name" value="MTS"/>
    <property type="match status" value="1"/>
</dbReference>
<reference evidence="8 9" key="1">
    <citation type="submission" date="2016-11" db="EMBL/GenBank/DDBJ databases">
        <authorList>
            <person name="Jaros S."/>
            <person name="Januszkiewicz K."/>
            <person name="Wedrychowicz H."/>
        </authorList>
    </citation>
    <scope>NUCLEOTIDE SEQUENCE [LARGE SCALE GENOMIC DNA]</scope>
    <source>
        <strain evidence="8 9">CGMCC 1.7049</strain>
    </source>
</reference>
<evidence type="ECO:0000259" key="7">
    <source>
        <dbReference type="Pfam" id="PF17827"/>
    </source>
</evidence>
<evidence type="ECO:0000259" key="6">
    <source>
        <dbReference type="Pfam" id="PF05175"/>
    </source>
</evidence>
<evidence type="ECO:0000256" key="5">
    <source>
        <dbReference type="HAMAP-Rule" id="MF_02126"/>
    </source>
</evidence>
<dbReference type="Gene3D" id="3.40.50.150">
    <property type="entry name" value="Vaccinia Virus protein VP39"/>
    <property type="match status" value="1"/>
</dbReference>
<comment type="catalytic activity">
    <reaction evidence="4 5">
        <text>L-glutaminyl-[peptide chain release factor] + S-adenosyl-L-methionine = N(5)-methyl-L-glutaminyl-[peptide chain release factor] + S-adenosyl-L-homocysteine + H(+)</text>
        <dbReference type="Rhea" id="RHEA:42896"/>
        <dbReference type="Rhea" id="RHEA-COMP:10271"/>
        <dbReference type="Rhea" id="RHEA-COMP:10272"/>
        <dbReference type="ChEBI" id="CHEBI:15378"/>
        <dbReference type="ChEBI" id="CHEBI:30011"/>
        <dbReference type="ChEBI" id="CHEBI:57856"/>
        <dbReference type="ChEBI" id="CHEBI:59789"/>
        <dbReference type="ChEBI" id="CHEBI:61891"/>
        <dbReference type="EC" id="2.1.1.297"/>
    </reaction>
</comment>
<proteinExistence type="inferred from homology"/>
<name>A0A1M5JQ62_9GAMM</name>
<dbReference type="Proteomes" id="UP000199758">
    <property type="component" value="Unassembled WGS sequence"/>
</dbReference>